<comment type="caution">
    <text evidence="1">The sequence shown here is derived from an EMBL/GenBank/DDBJ whole genome shotgun (WGS) entry which is preliminary data.</text>
</comment>
<reference evidence="2" key="1">
    <citation type="journal article" date="2019" name="Int. J. Syst. Evol. Microbiol.">
        <title>The Global Catalogue of Microorganisms (GCM) 10K type strain sequencing project: providing services to taxonomists for standard genome sequencing and annotation.</title>
        <authorList>
            <consortium name="The Broad Institute Genomics Platform"/>
            <consortium name="The Broad Institute Genome Sequencing Center for Infectious Disease"/>
            <person name="Wu L."/>
            <person name="Ma J."/>
        </authorList>
    </citation>
    <scope>NUCLEOTIDE SEQUENCE [LARGE SCALE GENOMIC DNA]</scope>
    <source>
        <strain evidence="2">TISTR 2562</strain>
    </source>
</reference>
<dbReference type="EMBL" id="JBHUMP010000003">
    <property type="protein sequence ID" value="MFD2738961.1"/>
    <property type="molecule type" value="Genomic_DNA"/>
</dbReference>
<dbReference type="RefSeq" id="WP_386372149.1">
    <property type="nucleotide sequence ID" value="NZ_JBHUMP010000003.1"/>
</dbReference>
<accession>A0ABW5TZB2</accession>
<evidence type="ECO:0000313" key="1">
    <source>
        <dbReference type="EMBL" id="MFD2738961.1"/>
    </source>
</evidence>
<organism evidence="1 2">
    <name type="scientific">Sulfitobacter aestuarii</name>
    <dbReference type="NCBI Taxonomy" id="2161676"/>
    <lineage>
        <taxon>Bacteria</taxon>
        <taxon>Pseudomonadati</taxon>
        <taxon>Pseudomonadota</taxon>
        <taxon>Alphaproteobacteria</taxon>
        <taxon>Rhodobacterales</taxon>
        <taxon>Roseobacteraceae</taxon>
        <taxon>Sulfitobacter</taxon>
    </lineage>
</organism>
<protein>
    <submittedName>
        <fullName evidence="1">Uncharacterized protein</fullName>
    </submittedName>
</protein>
<keyword evidence="2" id="KW-1185">Reference proteome</keyword>
<dbReference type="Proteomes" id="UP001597474">
    <property type="component" value="Unassembled WGS sequence"/>
</dbReference>
<name>A0ABW5TZB2_9RHOB</name>
<proteinExistence type="predicted"/>
<gene>
    <name evidence="1" type="ORF">ACFSUD_05235</name>
</gene>
<sequence>MAALDERALKQWIDERLPMPRSMDESMSRLAEGRAVPWSIDQTAIEYHAVCAYQFLTFQEVDNARVELRLYLSGAFRDAFGSRIEAACVYAEHQMMEAFGYQ</sequence>
<evidence type="ECO:0000313" key="2">
    <source>
        <dbReference type="Proteomes" id="UP001597474"/>
    </source>
</evidence>